<dbReference type="EMBL" id="VDFO01000065">
    <property type="protein sequence ID" value="MQS98562.1"/>
    <property type="molecule type" value="Genomic_DNA"/>
</dbReference>
<accession>A0A5P1A0U9</accession>
<dbReference type="AlphaFoldDB" id="A0A5P1A0U9"/>
<gene>
    <name evidence="3" type="ORF">FHL05_11935</name>
    <name evidence="2" type="ORF">FHL06_11335</name>
</gene>
<dbReference type="Proteomes" id="UP000414364">
    <property type="component" value="Unassembled WGS sequence"/>
</dbReference>
<keyword evidence="1" id="KW-1133">Transmembrane helix</keyword>
<protein>
    <submittedName>
        <fullName evidence="3">Uncharacterized protein</fullName>
    </submittedName>
</protein>
<sequence>MTQKIKQFKNRAVWIIFILILLAAFSIPQLIKNSHCAPYYYHAGNQITLENKSTHKLNDYQKKQFICLARHAIDQRDGPFDWNNYQNVSISVYKMKTPSEYGLIYKIKPQIRSKKDTITNSVIIKLADRDLKGKRQFTIKDYSSGFSNFLNN</sequence>
<name>A0A5P1A0U9_9LACO</name>
<comment type="caution">
    <text evidence="3">The sequence shown here is derived from an EMBL/GenBank/DDBJ whole genome shotgun (WGS) entry which is preliminary data.</text>
</comment>
<organism evidence="3 4">
    <name type="scientific">Companilactobacillus halodurans</name>
    <dbReference type="NCBI Taxonomy" id="2584183"/>
    <lineage>
        <taxon>Bacteria</taxon>
        <taxon>Bacillati</taxon>
        <taxon>Bacillota</taxon>
        <taxon>Bacilli</taxon>
        <taxon>Lactobacillales</taxon>
        <taxon>Lactobacillaceae</taxon>
        <taxon>Companilactobacillus</taxon>
    </lineage>
</organism>
<evidence type="ECO:0000313" key="5">
    <source>
        <dbReference type="Proteomes" id="UP000414364"/>
    </source>
</evidence>
<evidence type="ECO:0000313" key="3">
    <source>
        <dbReference type="EMBL" id="MQS98562.1"/>
    </source>
</evidence>
<dbReference type="EMBL" id="VDFP01000032">
    <property type="protein sequence ID" value="MQS76934.1"/>
    <property type="molecule type" value="Genomic_DNA"/>
</dbReference>
<reference evidence="4 5" key="1">
    <citation type="journal article" date="2019" name="Syst. Appl. Microbiol.">
        <title>Polyphasic characterization of two novel Lactobacillus spp. isolated from blown salami packages: Description of Lactobacillus halodurans sp. nov. and Lactobacillus salsicarnum sp. nov.</title>
        <authorList>
            <person name="Schuster J.A."/>
            <person name="Klingl A."/>
            <person name="Vogel R.F."/>
            <person name="Ehrmann M.A."/>
        </authorList>
    </citation>
    <scope>NUCLEOTIDE SEQUENCE [LARGE SCALE GENOMIC DNA]</scope>
    <source>
        <strain evidence="3 4">TMW 1.1920</strain>
        <strain evidence="2 5">TMW 1.2172</strain>
    </source>
</reference>
<dbReference type="RefSeq" id="WP_153386673.1">
    <property type="nucleotide sequence ID" value="NZ_VDFO01000065.1"/>
</dbReference>
<dbReference type="OrthoDB" id="2301865at2"/>
<proteinExistence type="predicted"/>
<keyword evidence="1" id="KW-0812">Transmembrane</keyword>
<evidence type="ECO:0000313" key="4">
    <source>
        <dbReference type="Proteomes" id="UP000371423"/>
    </source>
</evidence>
<keyword evidence="1" id="KW-0472">Membrane</keyword>
<evidence type="ECO:0000256" key="1">
    <source>
        <dbReference type="SAM" id="Phobius"/>
    </source>
</evidence>
<feature type="transmembrane region" description="Helical" evidence="1">
    <location>
        <begin position="12"/>
        <end position="31"/>
    </location>
</feature>
<keyword evidence="4" id="KW-1185">Reference proteome</keyword>
<dbReference type="Proteomes" id="UP000371423">
    <property type="component" value="Unassembled WGS sequence"/>
</dbReference>
<evidence type="ECO:0000313" key="2">
    <source>
        <dbReference type="EMBL" id="MQS76934.1"/>
    </source>
</evidence>